<gene>
    <name evidence="3" type="ORF">Tco_0771957</name>
</gene>
<dbReference type="InterPro" id="IPR053134">
    <property type="entry name" value="RNA-dir_DNA_polymerase"/>
</dbReference>
<reference evidence="3" key="2">
    <citation type="submission" date="2022-01" db="EMBL/GenBank/DDBJ databases">
        <authorList>
            <person name="Yamashiro T."/>
            <person name="Shiraishi A."/>
            <person name="Satake H."/>
            <person name="Nakayama K."/>
        </authorList>
    </citation>
    <scope>NUCLEOTIDE SEQUENCE</scope>
</reference>
<comment type="caution">
    <text evidence="3">The sequence shown here is derived from an EMBL/GenBank/DDBJ whole genome shotgun (WGS) entry which is preliminary data.</text>
</comment>
<accession>A0ABQ4ZII7</accession>
<sequence length="166" mass="19125">MIGRRRKEMVVAHMKAKIMSEIRRVVVVVMTEIMVVEWWMSVKIWCESSARETTKVTCILVLALLSQIGRNIEAYMDDTVIKSMDEEDMLADIQETFERLQKINMILNPKKCSFGMEEGKFLGYVVSKQGIDTSVNKPQTTKDHQGDAKPKRQTSSPQQVSIQERR</sequence>
<dbReference type="InterPro" id="IPR043128">
    <property type="entry name" value="Rev_trsase/Diguanyl_cyclase"/>
</dbReference>
<protein>
    <submittedName>
        <fullName evidence="3">Reverse transcriptase domain-containing protein</fullName>
    </submittedName>
</protein>
<dbReference type="PANTHER" id="PTHR24559:SF444">
    <property type="entry name" value="REVERSE TRANSCRIPTASE DOMAIN-CONTAINING PROTEIN"/>
    <property type="match status" value="1"/>
</dbReference>
<feature type="domain" description="Reverse transcriptase" evidence="2">
    <location>
        <begin position="67"/>
        <end position="125"/>
    </location>
</feature>
<dbReference type="GO" id="GO:0003964">
    <property type="term" value="F:RNA-directed DNA polymerase activity"/>
    <property type="evidence" value="ECO:0007669"/>
    <property type="project" value="UniProtKB-KW"/>
</dbReference>
<name>A0ABQ4ZII7_9ASTR</name>
<keyword evidence="4" id="KW-1185">Reference proteome</keyword>
<keyword evidence="3" id="KW-0695">RNA-directed DNA polymerase</keyword>
<reference evidence="3" key="1">
    <citation type="journal article" date="2022" name="Int. J. Mol. Sci.">
        <title>Draft Genome of Tanacetum Coccineum: Genomic Comparison of Closely Related Tanacetum-Family Plants.</title>
        <authorList>
            <person name="Yamashiro T."/>
            <person name="Shiraishi A."/>
            <person name="Nakayama K."/>
            <person name="Satake H."/>
        </authorList>
    </citation>
    <scope>NUCLEOTIDE SEQUENCE</scope>
</reference>
<dbReference type="Gene3D" id="3.30.70.270">
    <property type="match status" value="1"/>
</dbReference>
<dbReference type="InterPro" id="IPR043502">
    <property type="entry name" value="DNA/RNA_pol_sf"/>
</dbReference>
<proteinExistence type="predicted"/>
<dbReference type="SUPFAM" id="SSF56672">
    <property type="entry name" value="DNA/RNA polymerases"/>
    <property type="match status" value="1"/>
</dbReference>
<dbReference type="InterPro" id="IPR000477">
    <property type="entry name" value="RT_dom"/>
</dbReference>
<evidence type="ECO:0000256" key="1">
    <source>
        <dbReference type="SAM" id="MobiDB-lite"/>
    </source>
</evidence>
<keyword evidence="3" id="KW-0808">Transferase</keyword>
<keyword evidence="3" id="KW-0548">Nucleotidyltransferase</keyword>
<dbReference type="Pfam" id="PF00078">
    <property type="entry name" value="RVT_1"/>
    <property type="match status" value="1"/>
</dbReference>
<evidence type="ECO:0000259" key="2">
    <source>
        <dbReference type="Pfam" id="PF00078"/>
    </source>
</evidence>
<feature type="compositionally biased region" description="Polar residues" evidence="1">
    <location>
        <begin position="153"/>
        <end position="166"/>
    </location>
</feature>
<evidence type="ECO:0000313" key="3">
    <source>
        <dbReference type="EMBL" id="GJS89321.1"/>
    </source>
</evidence>
<feature type="compositionally biased region" description="Basic and acidic residues" evidence="1">
    <location>
        <begin position="140"/>
        <end position="150"/>
    </location>
</feature>
<feature type="region of interest" description="Disordered" evidence="1">
    <location>
        <begin position="133"/>
        <end position="166"/>
    </location>
</feature>
<dbReference type="EMBL" id="BQNB010011341">
    <property type="protein sequence ID" value="GJS89321.1"/>
    <property type="molecule type" value="Genomic_DNA"/>
</dbReference>
<dbReference type="Proteomes" id="UP001151760">
    <property type="component" value="Unassembled WGS sequence"/>
</dbReference>
<organism evidence="3 4">
    <name type="scientific">Tanacetum coccineum</name>
    <dbReference type="NCBI Taxonomy" id="301880"/>
    <lineage>
        <taxon>Eukaryota</taxon>
        <taxon>Viridiplantae</taxon>
        <taxon>Streptophyta</taxon>
        <taxon>Embryophyta</taxon>
        <taxon>Tracheophyta</taxon>
        <taxon>Spermatophyta</taxon>
        <taxon>Magnoliopsida</taxon>
        <taxon>eudicotyledons</taxon>
        <taxon>Gunneridae</taxon>
        <taxon>Pentapetalae</taxon>
        <taxon>asterids</taxon>
        <taxon>campanulids</taxon>
        <taxon>Asterales</taxon>
        <taxon>Asteraceae</taxon>
        <taxon>Asteroideae</taxon>
        <taxon>Anthemideae</taxon>
        <taxon>Anthemidinae</taxon>
        <taxon>Tanacetum</taxon>
    </lineage>
</organism>
<evidence type="ECO:0000313" key="4">
    <source>
        <dbReference type="Proteomes" id="UP001151760"/>
    </source>
</evidence>
<dbReference type="PANTHER" id="PTHR24559">
    <property type="entry name" value="TRANSPOSON TY3-I GAG-POL POLYPROTEIN"/>
    <property type="match status" value="1"/>
</dbReference>